<feature type="signal peptide" evidence="1">
    <location>
        <begin position="1"/>
        <end position="24"/>
    </location>
</feature>
<accession>A0AAE3JFD2</accession>
<dbReference type="Proteomes" id="UP001198182">
    <property type="component" value="Unassembled WGS sequence"/>
</dbReference>
<evidence type="ECO:0000313" key="3">
    <source>
        <dbReference type="EMBL" id="MCC2232044.1"/>
    </source>
</evidence>
<dbReference type="EMBL" id="JAJEQR010000048">
    <property type="protein sequence ID" value="MCC2232044.1"/>
    <property type="molecule type" value="Genomic_DNA"/>
</dbReference>
<dbReference type="PROSITE" id="PS51257">
    <property type="entry name" value="PROKAR_LIPOPROTEIN"/>
    <property type="match status" value="1"/>
</dbReference>
<dbReference type="Pfam" id="PF13930">
    <property type="entry name" value="Endonuclea_NS_2"/>
    <property type="match status" value="1"/>
</dbReference>
<dbReference type="InterPro" id="IPR044929">
    <property type="entry name" value="DNA/RNA_non-sp_Endonuclease_sf"/>
</dbReference>
<gene>
    <name evidence="3" type="ORF">LKD81_13740</name>
</gene>
<dbReference type="RefSeq" id="WP_308454531.1">
    <property type="nucleotide sequence ID" value="NZ_JAJEQR010000048.1"/>
</dbReference>
<evidence type="ECO:0000259" key="2">
    <source>
        <dbReference type="Pfam" id="PF13930"/>
    </source>
</evidence>
<protein>
    <submittedName>
        <fullName evidence="3">DNA/RNA non-specific endonuclease</fullName>
    </submittedName>
</protein>
<keyword evidence="1" id="KW-0732">Signal</keyword>
<dbReference type="InterPro" id="IPR044927">
    <property type="entry name" value="Endonuclea_NS_2"/>
</dbReference>
<evidence type="ECO:0000256" key="1">
    <source>
        <dbReference type="SAM" id="SignalP"/>
    </source>
</evidence>
<name>A0AAE3JFD2_9FIRM</name>
<keyword evidence="3" id="KW-0378">Hydrolase</keyword>
<reference evidence="3" key="1">
    <citation type="submission" date="2021-10" db="EMBL/GenBank/DDBJ databases">
        <title>Anaerobic single-cell dispensing facilitates the cultivation of human gut bacteria.</title>
        <authorList>
            <person name="Afrizal A."/>
        </authorList>
    </citation>
    <scope>NUCLEOTIDE SEQUENCE</scope>
    <source>
        <strain evidence="3">CLA-AA-H215</strain>
    </source>
</reference>
<keyword evidence="4" id="KW-1185">Reference proteome</keyword>
<keyword evidence="3" id="KW-0255">Endonuclease</keyword>
<sequence>MRKRLWAFSLALSLLLPSSGAALACDENQSDTYVTQILFGDSALSQESDPNVQLLLDALYLCSEQSGSSGEMQLNMLSSEKVKKVPELSAIQITDAELLPCAHNSWEHVYDSKPDTQNARKQVLTQTVDHVFDFGGFLEDWFGTRSEKCESFAALLYYSHILADYLADNPEETQVRVGRANVSSYAGEPYITLNSNRPNFSDEQKKSTTSGVTYSSQDRFGRCGTAYAVIGSDILAASDSRAVIGNIRPSGWRMGTTDNQNKYDGLVDTNPPYLYHRCHLIAHQLGGEENGQNLITGTRYLNINGMKVWEDKIADYMKKNPENHVLYRVTPVFVGDNLLASGVRMEAWSVEDQGKLRFNIYCYNVQPGVDLDYATGANSQEDTISAEPKVIPFAKEGASESDPDLIFALNKHLEILFADQEGSGIYDRLMSEIGEAANGARNLKYTEDKTGKNYIQLKTYEFKYLEALTTYVPLLLQKEDFFQSAF</sequence>
<proteinExistence type="predicted"/>
<dbReference type="AlphaFoldDB" id="A0AAE3JFD2"/>
<organism evidence="3 4">
    <name type="scientific">Hominifimenecus microfluidus</name>
    <dbReference type="NCBI Taxonomy" id="2885348"/>
    <lineage>
        <taxon>Bacteria</taxon>
        <taxon>Bacillati</taxon>
        <taxon>Bacillota</taxon>
        <taxon>Clostridia</taxon>
        <taxon>Lachnospirales</taxon>
        <taxon>Lachnospiraceae</taxon>
        <taxon>Hominifimenecus</taxon>
    </lineage>
</organism>
<feature type="chain" id="PRO_5042084839" evidence="1">
    <location>
        <begin position="25"/>
        <end position="486"/>
    </location>
</feature>
<dbReference type="GO" id="GO:0004519">
    <property type="term" value="F:endonuclease activity"/>
    <property type="evidence" value="ECO:0007669"/>
    <property type="project" value="UniProtKB-KW"/>
</dbReference>
<feature type="domain" description="Type VII secretion system protein EssD-like" evidence="2">
    <location>
        <begin position="267"/>
        <end position="347"/>
    </location>
</feature>
<evidence type="ECO:0000313" key="4">
    <source>
        <dbReference type="Proteomes" id="UP001198182"/>
    </source>
</evidence>
<dbReference type="Gene3D" id="3.40.570.10">
    <property type="entry name" value="Extracellular Endonuclease, subunit A"/>
    <property type="match status" value="1"/>
</dbReference>
<comment type="caution">
    <text evidence="3">The sequence shown here is derived from an EMBL/GenBank/DDBJ whole genome shotgun (WGS) entry which is preliminary data.</text>
</comment>
<keyword evidence="3" id="KW-0540">Nuclease</keyword>